<dbReference type="InterPro" id="IPR035571">
    <property type="entry name" value="UPF0234-like_C"/>
</dbReference>
<dbReference type="AlphaFoldDB" id="A0A0F9PAV4"/>
<dbReference type="GO" id="GO:0000166">
    <property type="term" value="F:nucleotide binding"/>
    <property type="evidence" value="ECO:0007669"/>
    <property type="project" value="UniProtKB-KW"/>
</dbReference>
<dbReference type="Pfam" id="PF04461">
    <property type="entry name" value="YajQ"/>
    <property type="match status" value="1"/>
</dbReference>
<comment type="caution">
    <text evidence="3">The sequence shown here is derived from an EMBL/GenBank/DDBJ whole genome shotgun (WGS) entry which is preliminary data.</text>
</comment>
<proteinExistence type="inferred from homology"/>
<dbReference type="HAMAP" id="MF_00632">
    <property type="entry name" value="UPF0234"/>
    <property type="match status" value="1"/>
</dbReference>
<accession>A0A0F9PAV4</accession>
<dbReference type="InterPro" id="IPR036183">
    <property type="entry name" value="YajQ-like_sf"/>
</dbReference>
<evidence type="ECO:0000313" key="3">
    <source>
        <dbReference type="EMBL" id="KKM90497.1"/>
    </source>
</evidence>
<dbReference type="InterPro" id="IPR035570">
    <property type="entry name" value="UPF0234_N"/>
</dbReference>
<dbReference type="EMBL" id="LAZR01006664">
    <property type="protein sequence ID" value="KKM90497.1"/>
    <property type="molecule type" value="Genomic_DNA"/>
</dbReference>
<dbReference type="PANTHER" id="PTHR30476:SF0">
    <property type="entry name" value="UPF0234 PROTEIN YAJQ"/>
    <property type="match status" value="1"/>
</dbReference>
<reference evidence="3" key="1">
    <citation type="journal article" date="2015" name="Nature">
        <title>Complex archaea that bridge the gap between prokaryotes and eukaryotes.</title>
        <authorList>
            <person name="Spang A."/>
            <person name="Saw J.H."/>
            <person name="Jorgensen S.L."/>
            <person name="Zaremba-Niedzwiedzka K."/>
            <person name="Martijn J."/>
            <person name="Lind A.E."/>
            <person name="van Eijk R."/>
            <person name="Schleper C."/>
            <person name="Guy L."/>
            <person name="Ettema T.J."/>
        </authorList>
    </citation>
    <scope>NUCLEOTIDE SEQUENCE</scope>
</reference>
<dbReference type="InterPro" id="IPR007551">
    <property type="entry name" value="YajQ/Smlt4090-like"/>
</dbReference>
<protein>
    <submittedName>
        <fullName evidence="3">Uncharacterized protein</fullName>
    </submittedName>
</protein>
<dbReference type="NCBIfam" id="NF003819">
    <property type="entry name" value="PRK05412.1"/>
    <property type="match status" value="1"/>
</dbReference>
<dbReference type="SUPFAM" id="SSF89963">
    <property type="entry name" value="YajQ-like"/>
    <property type="match status" value="2"/>
</dbReference>
<sequence>MASESSFDITSRVDMEEVLNAITQSLKEIGQRFDFKGSKSSIELNKDKGEITIISDDDYKLKSVIDILEGKFIKRKVSLKALNYGKIEPAAGSTVRQVATLQKGISTERGKDIVKLIKGLKLKVQSTIQDDQVRVKGKKKDDLQAVMEAVKDKNYDYNIEFTNYR</sequence>
<gene>
    <name evidence="3" type="ORF">LCGC14_1238060</name>
</gene>
<evidence type="ECO:0000256" key="2">
    <source>
        <dbReference type="ARBA" id="ARBA00093450"/>
    </source>
</evidence>
<dbReference type="PANTHER" id="PTHR30476">
    <property type="entry name" value="UPF0234 PROTEIN YAJQ"/>
    <property type="match status" value="1"/>
</dbReference>
<dbReference type="CDD" id="cd11740">
    <property type="entry name" value="YajQ_like"/>
    <property type="match status" value="1"/>
</dbReference>
<dbReference type="Gene3D" id="3.30.70.860">
    <property type="match status" value="1"/>
</dbReference>
<keyword evidence="1" id="KW-0547">Nucleotide-binding</keyword>
<dbReference type="Gene3D" id="3.30.70.990">
    <property type="entry name" value="YajQ-like, domain 2"/>
    <property type="match status" value="1"/>
</dbReference>
<comment type="similarity">
    <text evidence="2">Belongs to the YajQ family.</text>
</comment>
<name>A0A0F9PAV4_9ZZZZ</name>
<organism evidence="3">
    <name type="scientific">marine sediment metagenome</name>
    <dbReference type="NCBI Taxonomy" id="412755"/>
    <lineage>
        <taxon>unclassified sequences</taxon>
        <taxon>metagenomes</taxon>
        <taxon>ecological metagenomes</taxon>
    </lineage>
</organism>
<evidence type="ECO:0000256" key="1">
    <source>
        <dbReference type="ARBA" id="ARBA00022741"/>
    </source>
</evidence>
<dbReference type="GO" id="GO:0005829">
    <property type="term" value="C:cytosol"/>
    <property type="evidence" value="ECO:0007669"/>
    <property type="project" value="TreeGrafter"/>
</dbReference>